<accession>A0ABY2BDX9</accession>
<evidence type="ECO:0000259" key="3">
    <source>
        <dbReference type="Pfam" id="PF00561"/>
    </source>
</evidence>
<evidence type="ECO:0000313" key="5">
    <source>
        <dbReference type="Proteomes" id="UP000295818"/>
    </source>
</evidence>
<dbReference type="PRINTS" id="PR00111">
    <property type="entry name" value="ABHYDROLASE"/>
</dbReference>
<dbReference type="Proteomes" id="UP000295818">
    <property type="component" value="Unassembled WGS sequence"/>
</dbReference>
<dbReference type="SUPFAM" id="SSF53474">
    <property type="entry name" value="alpha/beta-Hydrolases"/>
    <property type="match status" value="1"/>
</dbReference>
<evidence type="ECO:0000256" key="1">
    <source>
        <dbReference type="ARBA" id="ARBA00022801"/>
    </source>
</evidence>
<name>A0ABY2BDX9_9ACTN</name>
<dbReference type="EMBL" id="SLWM01000015">
    <property type="protein sequence ID" value="TCO16982.1"/>
    <property type="molecule type" value="Genomic_DNA"/>
</dbReference>
<gene>
    <name evidence="4" type="ORF">EV644_1152</name>
</gene>
<comment type="caution">
    <text evidence="4">The sequence shown here is derived from an EMBL/GenBank/DDBJ whole genome shotgun (WGS) entry which is preliminary data.</text>
</comment>
<reference evidence="4 5" key="1">
    <citation type="journal article" date="2015" name="Stand. Genomic Sci.">
        <title>Genomic Encyclopedia of Bacterial and Archaeal Type Strains, Phase III: the genomes of soil and plant-associated and newly described type strains.</title>
        <authorList>
            <person name="Whitman W.B."/>
            <person name="Woyke T."/>
            <person name="Klenk H.P."/>
            <person name="Zhou Y."/>
            <person name="Lilburn T.G."/>
            <person name="Beck B.J."/>
            <person name="De Vos P."/>
            <person name="Vandamme P."/>
            <person name="Eisen J.A."/>
            <person name="Garrity G."/>
            <person name="Hugenholtz P."/>
            <person name="Kyrpides N.C."/>
        </authorList>
    </citation>
    <scope>NUCLEOTIDE SEQUENCE [LARGE SCALE GENOMIC DNA]</scope>
    <source>
        <strain evidence="4 5">VKM Ac-2538</strain>
    </source>
</reference>
<sequence length="280" mass="29785">MIHHELIPGPEGAPTVVLSNSLGSTLSMWERQVDALAEHFSVLRYDLRGHGLSVPSTRPDTIDDLVGDVVTLLDTLGLGRVHFIGLSLGGMTGLRLAATHPDRVDRLAVLCTSAHLPPAKAWRERATVVRAEGTGAVAEAVVRRWYTEGFHDREPERIQAAVETVAATPADAYAACCEVIATMDLRADLPSISTPTLAIAGADDPATPVPHLQAIAESVQDGQLLVVPQSAHLANDEQPEIIIEALLAHLRGPCLHPAARGPGDTALSHTARRHQAAPRP</sequence>
<dbReference type="InterPro" id="IPR050266">
    <property type="entry name" value="AB_hydrolase_sf"/>
</dbReference>
<dbReference type="NCBIfam" id="TIGR02427">
    <property type="entry name" value="protocat_pcaD"/>
    <property type="match status" value="1"/>
</dbReference>
<organism evidence="4 5">
    <name type="scientific">Kribbella orskensis</name>
    <dbReference type="NCBI Taxonomy" id="2512216"/>
    <lineage>
        <taxon>Bacteria</taxon>
        <taxon>Bacillati</taxon>
        <taxon>Actinomycetota</taxon>
        <taxon>Actinomycetes</taxon>
        <taxon>Propionibacteriales</taxon>
        <taxon>Kribbellaceae</taxon>
        <taxon>Kribbella</taxon>
    </lineage>
</organism>
<protein>
    <submittedName>
        <fullName evidence="4">3-oxoadipate enol-lactonase</fullName>
    </submittedName>
</protein>
<dbReference type="InterPro" id="IPR026968">
    <property type="entry name" value="PcaD/CatD"/>
</dbReference>
<dbReference type="PANTHER" id="PTHR43798:SF31">
    <property type="entry name" value="AB HYDROLASE SUPERFAMILY PROTEIN YCLE"/>
    <property type="match status" value="1"/>
</dbReference>
<proteinExistence type="predicted"/>
<evidence type="ECO:0000313" key="4">
    <source>
        <dbReference type="EMBL" id="TCO16982.1"/>
    </source>
</evidence>
<dbReference type="RefSeq" id="WP_132192393.1">
    <property type="nucleotide sequence ID" value="NZ_SLWM01000015.1"/>
</dbReference>
<dbReference type="Gene3D" id="3.40.50.1820">
    <property type="entry name" value="alpha/beta hydrolase"/>
    <property type="match status" value="1"/>
</dbReference>
<keyword evidence="5" id="KW-1185">Reference proteome</keyword>
<keyword evidence="1" id="KW-0378">Hydrolase</keyword>
<feature type="compositionally biased region" description="Basic residues" evidence="2">
    <location>
        <begin position="270"/>
        <end position="280"/>
    </location>
</feature>
<dbReference type="PANTHER" id="PTHR43798">
    <property type="entry name" value="MONOACYLGLYCEROL LIPASE"/>
    <property type="match status" value="1"/>
</dbReference>
<dbReference type="Pfam" id="PF00561">
    <property type="entry name" value="Abhydrolase_1"/>
    <property type="match status" value="1"/>
</dbReference>
<dbReference type="InterPro" id="IPR000073">
    <property type="entry name" value="AB_hydrolase_1"/>
</dbReference>
<feature type="region of interest" description="Disordered" evidence="2">
    <location>
        <begin position="259"/>
        <end position="280"/>
    </location>
</feature>
<feature type="domain" description="AB hydrolase-1" evidence="3">
    <location>
        <begin position="14"/>
        <end position="238"/>
    </location>
</feature>
<evidence type="ECO:0000256" key="2">
    <source>
        <dbReference type="SAM" id="MobiDB-lite"/>
    </source>
</evidence>
<dbReference type="InterPro" id="IPR029058">
    <property type="entry name" value="AB_hydrolase_fold"/>
</dbReference>